<feature type="compositionally biased region" description="Gly residues" evidence="1">
    <location>
        <begin position="387"/>
        <end position="411"/>
    </location>
</feature>
<evidence type="ECO:0000256" key="2">
    <source>
        <dbReference type="SAM" id="Phobius"/>
    </source>
</evidence>
<evidence type="ECO:0000313" key="4">
    <source>
        <dbReference type="EMBL" id="KAH6665311.1"/>
    </source>
</evidence>
<keyword evidence="2" id="KW-1133">Transmembrane helix</keyword>
<proteinExistence type="predicted"/>
<comment type="caution">
    <text evidence="4">The sequence shown here is derived from an EMBL/GenBank/DDBJ whole genome shotgun (WGS) entry which is preliminary data.</text>
</comment>
<evidence type="ECO:0000256" key="1">
    <source>
        <dbReference type="SAM" id="MobiDB-lite"/>
    </source>
</evidence>
<evidence type="ECO:0008006" key="6">
    <source>
        <dbReference type="Google" id="ProtNLM"/>
    </source>
</evidence>
<sequence>MRVATLTLALWAHGGLSVLPDANLFKADIGNRVVRLAELGDFGLQVIASNASSLSSRDGDDILNNLLPRQSCSVGHLCPNGQCCKDYENCVPGGCCNKPEVQCGSDKCYNPDKSTCCSSGTVCDKGWVCVEGGGCCPEETPQRCGNSDRCYDPKKQRCCTEGGKAWGCDASSTCCQGGFCRTSSEQCCANGSCALDTTCCEKQCCKSIGFCGSDGLCEPCPAATRTRSEEATVTVTRYHRRVRGGPDTKAAPPFSCLPITATNEVGATLELGDDCKLEYAPPEEEPTSTEGVAARGLSAPTAAPRLQARQGNCVPWTTMIEYTTSTTTTTAWATTTAEEGSGANGRPQGNVEFSCPEMEVTNALGDTLAMDETCGLEFTAAEATGASDGGGGSDGSGGGGGGDAPAQGEGGSPNAPGSGAGVASVAMAAWAVMGAGVLFVWF</sequence>
<evidence type="ECO:0000313" key="5">
    <source>
        <dbReference type="Proteomes" id="UP000770015"/>
    </source>
</evidence>
<feature type="chain" id="PRO_5040379451" description="GPI anchored protein" evidence="3">
    <location>
        <begin position="18"/>
        <end position="442"/>
    </location>
</feature>
<dbReference type="EMBL" id="JAGSXJ010000038">
    <property type="protein sequence ID" value="KAH6665311.1"/>
    <property type="molecule type" value="Genomic_DNA"/>
</dbReference>
<gene>
    <name evidence="4" type="ORF">F5X68DRAFT_279523</name>
</gene>
<feature type="signal peptide" evidence="3">
    <location>
        <begin position="1"/>
        <end position="17"/>
    </location>
</feature>
<protein>
    <recommendedName>
        <fullName evidence="6">GPI anchored protein</fullName>
    </recommendedName>
</protein>
<keyword evidence="2" id="KW-0472">Membrane</keyword>
<accession>A0A9P8V1L9</accession>
<keyword evidence="2" id="KW-0812">Transmembrane</keyword>
<evidence type="ECO:0000256" key="3">
    <source>
        <dbReference type="SAM" id="SignalP"/>
    </source>
</evidence>
<keyword evidence="5" id="KW-1185">Reference proteome</keyword>
<dbReference type="OrthoDB" id="2748312at2759"/>
<name>A0A9P8V1L9_9PEZI</name>
<dbReference type="AlphaFoldDB" id="A0A9P8V1L9"/>
<reference evidence="4" key="1">
    <citation type="journal article" date="2021" name="Nat. Commun.">
        <title>Genetic determinants of endophytism in the Arabidopsis root mycobiome.</title>
        <authorList>
            <person name="Mesny F."/>
            <person name="Miyauchi S."/>
            <person name="Thiergart T."/>
            <person name="Pickel B."/>
            <person name="Atanasova L."/>
            <person name="Karlsson M."/>
            <person name="Huettel B."/>
            <person name="Barry K.W."/>
            <person name="Haridas S."/>
            <person name="Chen C."/>
            <person name="Bauer D."/>
            <person name="Andreopoulos W."/>
            <person name="Pangilinan J."/>
            <person name="LaButti K."/>
            <person name="Riley R."/>
            <person name="Lipzen A."/>
            <person name="Clum A."/>
            <person name="Drula E."/>
            <person name="Henrissat B."/>
            <person name="Kohler A."/>
            <person name="Grigoriev I.V."/>
            <person name="Martin F.M."/>
            <person name="Hacquard S."/>
        </authorList>
    </citation>
    <scope>NUCLEOTIDE SEQUENCE</scope>
    <source>
        <strain evidence="4">MPI-SDFR-AT-0117</strain>
    </source>
</reference>
<organism evidence="4 5">
    <name type="scientific">Plectosphaerella plurivora</name>
    <dbReference type="NCBI Taxonomy" id="936078"/>
    <lineage>
        <taxon>Eukaryota</taxon>
        <taxon>Fungi</taxon>
        <taxon>Dikarya</taxon>
        <taxon>Ascomycota</taxon>
        <taxon>Pezizomycotina</taxon>
        <taxon>Sordariomycetes</taxon>
        <taxon>Hypocreomycetidae</taxon>
        <taxon>Glomerellales</taxon>
        <taxon>Plectosphaerellaceae</taxon>
        <taxon>Plectosphaerella</taxon>
    </lineage>
</organism>
<feature type="region of interest" description="Disordered" evidence="1">
    <location>
        <begin position="383"/>
        <end position="420"/>
    </location>
</feature>
<dbReference type="Proteomes" id="UP000770015">
    <property type="component" value="Unassembled WGS sequence"/>
</dbReference>
<keyword evidence="3" id="KW-0732">Signal</keyword>
<feature type="transmembrane region" description="Helical" evidence="2">
    <location>
        <begin position="420"/>
        <end position="441"/>
    </location>
</feature>